<dbReference type="EC" id="3.4.22.71" evidence="4"/>
<dbReference type="SUPFAM" id="SSF63817">
    <property type="entry name" value="Sortase"/>
    <property type="match status" value="1"/>
</dbReference>
<evidence type="ECO:0000313" key="4">
    <source>
        <dbReference type="EMBL" id="RRJ25040.1"/>
    </source>
</evidence>
<dbReference type="Gene3D" id="2.40.260.10">
    <property type="entry name" value="Sortase"/>
    <property type="match status" value="1"/>
</dbReference>
<evidence type="ECO:0000313" key="5">
    <source>
        <dbReference type="Proteomes" id="UP000272490"/>
    </source>
</evidence>
<evidence type="ECO:0000256" key="2">
    <source>
        <dbReference type="PIRSR" id="PIRSR605754-1"/>
    </source>
</evidence>
<dbReference type="InterPro" id="IPR005754">
    <property type="entry name" value="Sortase"/>
</dbReference>
<dbReference type="Pfam" id="PF04203">
    <property type="entry name" value="Sortase"/>
    <property type="match status" value="1"/>
</dbReference>
<feature type="active site" description="Acyl-thioester intermediate" evidence="2">
    <location>
        <position position="237"/>
    </location>
</feature>
<evidence type="ECO:0000256" key="1">
    <source>
        <dbReference type="ARBA" id="ARBA00022801"/>
    </source>
</evidence>
<proteinExistence type="predicted"/>
<dbReference type="InterPro" id="IPR009835">
    <property type="entry name" value="SrtB"/>
</dbReference>
<accession>A0A3P3QXD6</accession>
<feature type="compositionally biased region" description="Acidic residues" evidence="3">
    <location>
        <begin position="56"/>
        <end position="66"/>
    </location>
</feature>
<dbReference type="CDD" id="cd05826">
    <property type="entry name" value="Sortase_B"/>
    <property type="match status" value="1"/>
</dbReference>
<reference evidence="4 5" key="1">
    <citation type="submission" date="2018-11" db="EMBL/GenBank/DDBJ databases">
        <title>Genome sequencing of Lachnoanaerobaculum sp. KCOM 2030 (= ChDC B114).</title>
        <authorList>
            <person name="Kook J.-K."/>
            <person name="Park S.-N."/>
            <person name="Lim Y.K."/>
        </authorList>
    </citation>
    <scope>NUCLEOTIDE SEQUENCE [LARGE SCALE GENOMIC DNA]</scope>
    <source>
        <strain evidence="4 5">KCOM 2030</strain>
    </source>
</reference>
<dbReference type="EMBL" id="RRCO01000004">
    <property type="protein sequence ID" value="RRJ25040.1"/>
    <property type="molecule type" value="Genomic_DNA"/>
</dbReference>
<keyword evidence="5" id="KW-1185">Reference proteome</keyword>
<dbReference type="AlphaFoldDB" id="A0A3P3QXD6"/>
<evidence type="ECO:0000256" key="3">
    <source>
        <dbReference type="SAM" id="MobiDB-lite"/>
    </source>
</evidence>
<feature type="active site" description="Proton donor/acceptor" evidence="2">
    <location>
        <position position="144"/>
    </location>
</feature>
<sequence>MKDKIRIVLCCIFLLIAVYAGYNIIKIQSEYKKGVDTYKEIDKYTIEQTTAQSSDNTEETQEETEEEKPYPKVDFAGLKAVNSDVIGWIYVPDTEINYPIVHTTDNEYYLDHMVDRTENPAGAIFLDTRNPSDLSDLHSIIYGHHMKNGSMFAALKGYKKQDFFDEHKNGYLITEDAVYRIDFFAGHVANVEENAWQLDFSDGTEFDNWIKSLKEVSAFKSDVNPEYDDKVFTLSTCSYEFDDARFVLSGKLTKIE</sequence>
<name>A0A3P3QXD6_9FIRM</name>
<dbReference type="NCBIfam" id="TIGR03064">
    <property type="entry name" value="sortase_srtB"/>
    <property type="match status" value="1"/>
</dbReference>
<comment type="caution">
    <text evidence="4">The sequence shown here is derived from an EMBL/GenBank/DDBJ whole genome shotgun (WGS) entry which is preliminary data.</text>
</comment>
<gene>
    <name evidence="4" type="primary">srtB</name>
    <name evidence="4" type="ORF">EHV10_08970</name>
</gene>
<protein>
    <submittedName>
        <fullName evidence="4">SrtB family sortase</fullName>
        <ecNumber evidence="4">3.4.22.71</ecNumber>
    </submittedName>
</protein>
<dbReference type="InterPro" id="IPR023365">
    <property type="entry name" value="Sortase_dom-sf"/>
</dbReference>
<dbReference type="Proteomes" id="UP000272490">
    <property type="component" value="Unassembled WGS sequence"/>
</dbReference>
<dbReference type="GO" id="GO:0016787">
    <property type="term" value="F:hydrolase activity"/>
    <property type="evidence" value="ECO:0007669"/>
    <property type="project" value="UniProtKB-KW"/>
</dbReference>
<organism evidence="4 5">
    <name type="scientific">Lachnoanaerobaculum gingivalis</name>
    <dbReference type="NCBI Taxonomy" id="2490855"/>
    <lineage>
        <taxon>Bacteria</taxon>
        <taxon>Bacillati</taxon>
        <taxon>Bacillota</taxon>
        <taxon>Clostridia</taxon>
        <taxon>Lachnospirales</taxon>
        <taxon>Lachnospiraceae</taxon>
        <taxon>Lachnoanaerobaculum</taxon>
    </lineage>
</organism>
<keyword evidence="1 4" id="KW-0378">Hydrolase</keyword>
<feature type="region of interest" description="Disordered" evidence="3">
    <location>
        <begin position="49"/>
        <end position="69"/>
    </location>
</feature>
<dbReference type="RefSeq" id="WP_128674355.1">
    <property type="nucleotide sequence ID" value="NZ_RRCO01000004.1"/>
</dbReference>
<dbReference type="OrthoDB" id="9806013at2"/>